<proteinExistence type="inferred from homology"/>
<dbReference type="InterPro" id="IPR010291">
    <property type="entry name" value="Ion_channel_UNC-93"/>
</dbReference>
<feature type="transmembrane region" description="Helical" evidence="9">
    <location>
        <begin position="399"/>
        <end position="421"/>
    </location>
</feature>
<organism evidence="10 11">
    <name type="scientific">Orchesella dallaii</name>
    <dbReference type="NCBI Taxonomy" id="48710"/>
    <lineage>
        <taxon>Eukaryota</taxon>
        <taxon>Metazoa</taxon>
        <taxon>Ecdysozoa</taxon>
        <taxon>Arthropoda</taxon>
        <taxon>Hexapoda</taxon>
        <taxon>Collembola</taxon>
        <taxon>Entomobryomorpha</taxon>
        <taxon>Entomobryoidea</taxon>
        <taxon>Orchesellidae</taxon>
        <taxon>Orchesellinae</taxon>
        <taxon>Orchesella</taxon>
    </lineage>
</organism>
<dbReference type="Gene3D" id="1.20.1250.20">
    <property type="entry name" value="MFS general substrate transporter like domains"/>
    <property type="match status" value="1"/>
</dbReference>
<sequence length="508" mass="55531">MRFNFKRLVLQVPKFVLSISAKAQKFPFRYTRLPTTGKLPAYSQTNPDCVDMACGFCSMDVQFQNVLILSFSFMLVFTSFQTMGNIEQTVLRSINIDEPSFTGNGYISLSIIYGVFSISNWIAPSIVAVLKEKKSILAGAVLYTAFIASFLYPKTWLLYLMSAVLGVGAAVIWTAQGSYLAICSNETTMSRNSGVFWAILQSSMFFGNTFVFFAFDTKDESAKIEESTRILVFSVLTGVAVLGVICMLFLRTPGRVDRTVPMLDIQLPDTGAVAAFKKSLKLFTKKEMVLLSFTFFYTGIELSFFSGVYSTSVGSTEALGTIAKRLVGLSGILVGAGEVSGGALFGLLGARTVKNGRDPIVLLGFLCHTVAFYMIFINLPDASPLGSTSGLSYMHPPSAVIAMICSFLLGFGDACYNTQIYSILGGLFPDDSAPVFALFKFTQSAAAAASFYYSSLLTLRIQLGILQIFCFIGSFTFFLVEWASVQKKMAATSCVEEDPDDEYRIDKS</sequence>
<dbReference type="Pfam" id="PF05978">
    <property type="entry name" value="UNC-93"/>
    <property type="match status" value="1"/>
</dbReference>
<dbReference type="InterPro" id="IPR051617">
    <property type="entry name" value="UNC-93-like_regulator"/>
</dbReference>
<dbReference type="EMBL" id="CAXLJM020000027">
    <property type="protein sequence ID" value="CAL8094510.1"/>
    <property type="molecule type" value="Genomic_DNA"/>
</dbReference>
<feature type="transmembrane region" description="Helical" evidence="9">
    <location>
        <begin position="66"/>
        <end position="86"/>
    </location>
</feature>
<gene>
    <name evidence="10" type="ORF">ODALV1_LOCUS8799</name>
</gene>
<evidence type="ECO:0000256" key="4">
    <source>
        <dbReference type="ARBA" id="ARBA00022989"/>
    </source>
</evidence>
<keyword evidence="3 9" id="KW-0812">Transmembrane</keyword>
<feature type="transmembrane region" description="Helical" evidence="9">
    <location>
        <begin position="158"/>
        <end position="182"/>
    </location>
</feature>
<comment type="caution">
    <text evidence="10">The sequence shown here is derived from an EMBL/GenBank/DDBJ whole genome shotgun (WGS) entry which is preliminary data.</text>
</comment>
<feature type="transmembrane region" description="Helical" evidence="9">
    <location>
        <begin position="230"/>
        <end position="250"/>
    </location>
</feature>
<feature type="transmembrane region" description="Helical" evidence="9">
    <location>
        <begin position="329"/>
        <end position="348"/>
    </location>
</feature>
<evidence type="ECO:0000313" key="11">
    <source>
        <dbReference type="Proteomes" id="UP001642540"/>
    </source>
</evidence>
<evidence type="ECO:0000256" key="2">
    <source>
        <dbReference type="ARBA" id="ARBA00009172"/>
    </source>
</evidence>
<dbReference type="SUPFAM" id="SSF103473">
    <property type="entry name" value="MFS general substrate transporter"/>
    <property type="match status" value="1"/>
</dbReference>
<feature type="transmembrane region" description="Helical" evidence="9">
    <location>
        <begin position="135"/>
        <end position="152"/>
    </location>
</feature>
<reference evidence="10 11" key="1">
    <citation type="submission" date="2024-08" db="EMBL/GenBank/DDBJ databases">
        <authorList>
            <person name="Cucini C."/>
            <person name="Frati F."/>
        </authorList>
    </citation>
    <scope>NUCLEOTIDE SEQUENCE [LARGE SCALE GENOMIC DNA]</scope>
</reference>
<evidence type="ECO:0000256" key="9">
    <source>
        <dbReference type="SAM" id="Phobius"/>
    </source>
</evidence>
<evidence type="ECO:0000256" key="6">
    <source>
        <dbReference type="ARBA" id="ARBA00023180"/>
    </source>
</evidence>
<dbReference type="PANTHER" id="PTHR23294:SF0">
    <property type="entry name" value="UNC93-LIKE PROTEIN MFSD11"/>
    <property type="match status" value="1"/>
</dbReference>
<comment type="subcellular location">
    <subcellularLocation>
        <location evidence="1">Membrane</location>
        <topology evidence="1">Multi-pass membrane protein</topology>
    </subcellularLocation>
</comment>
<evidence type="ECO:0000256" key="7">
    <source>
        <dbReference type="ARBA" id="ARBA00040302"/>
    </source>
</evidence>
<protein>
    <recommendedName>
        <fullName evidence="7">UNC93-like protein MFSD11</fullName>
    </recommendedName>
    <alternativeName>
        <fullName evidence="8">Major facilitator superfamily domain-containing protein 11</fullName>
    </alternativeName>
</protein>
<keyword evidence="11" id="KW-1185">Reference proteome</keyword>
<evidence type="ECO:0000256" key="1">
    <source>
        <dbReference type="ARBA" id="ARBA00004141"/>
    </source>
</evidence>
<feature type="transmembrane region" description="Helical" evidence="9">
    <location>
        <begin position="459"/>
        <end position="480"/>
    </location>
</feature>
<dbReference type="PANTHER" id="PTHR23294">
    <property type="entry name" value="ET TRANSLATION PRODUCT-RELATED"/>
    <property type="match status" value="1"/>
</dbReference>
<keyword evidence="6" id="KW-0325">Glycoprotein</keyword>
<dbReference type="InterPro" id="IPR036259">
    <property type="entry name" value="MFS_trans_sf"/>
</dbReference>
<dbReference type="Proteomes" id="UP001642540">
    <property type="component" value="Unassembled WGS sequence"/>
</dbReference>
<evidence type="ECO:0000256" key="8">
    <source>
        <dbReference type="ARBA" id="ARBA00041910"/>
    </source>
</evidence>
<dbReference type="CDD" id="cd17407">
    <property type="entry name" value="MFS_MFSD11"/>
    <property type="match status" value="1"/>
</dbReference>
<evidence type="ECO:0000256" key="3">
    <source>
        <dbReference type="ARBA" id="ARBA00022692"/>
    </source>
</evidence>
<name>A0ABP1QDN8_9HEXA</name>
<keyword evidence="4 9" id="KW-1133">Transmembrane helix</keyword>
<feature type="transmembrane region" description="Helical" evidence="9">
    <location>
        <begin position="194"/>
        <end position="215"/>
    </location>
</feature>
<accession>A0ABP1QDN8</accession>
<comment type="similarity">
    <text evidence="2">Belongs to the unc-93 family.</text>
</comment>
<feature type="transmembrane region" description="Helical" evidence="9">
    <location>
        <begin position="288"/>
        <end position="309"/>
    </location>
</feature>
<keyword evidence="5 9" id="KW-0472">Membrane</keyword>
<evidence type="ECO:0000313" key="10">
    <source>
        <dbReference type="EMBL" id="CAL8094510.1"/>
    </source>
</evidence>
<feature type="transmembrane region" description="Helical" evidence="9">
    <location>
        <begin position="106"/>
        <end position="123"/>
    </location>
</feature>
<feature type="transmembrane region" description="Helical" evidence="9">
    <location>
        <begin position="360"/>
        <end position="379"/>
    </location>
</feature>
<evidence type="ECO:0000256" key="5">
    <source>
        <dbReference type="ARBA" id="ARBA00023136"/>
    </source>
</evidence>